<sequence length="389" mass="42682">MRAHVPHPYMSLLILVPGTICVAESIYLCVSVDDSRASLVLLVCRIICVAAFVLTPEWGSYAMCGMAALDLMSNIRAPFTTVVLAFLALSIISYLHMRRGILCGAVVSICAFIASGTAPRSLVGNGGSYSFSAFVVAFICIGGIIKTAGDTRAERQKNLSLESNRRIAGRLHDYTTNDLTDIVMLVEHMRRNVPDEETRRQLDTVRDTAVDALQHTRQVIRTLRAEETPAETSSAEGTSRTASAASVRTLRRTVDRCRRTLADMGMDGDVLVFGRPDTSMTAEAASLMQGLIRELFGNIGRHGDHARPYMVMISYTGECAVVETTNVIRDAGGEEPDDATAGLRSGLVQYRLLVERHGGVWRESRTRSRWMLRAEIPNTLSDAVRNRRG</sequence>
<dbReference type="GO" id="GO:0000155">
    <property type="term" value="F:phosphorelay sensor kinase activity"/>
    <property type="evidence" value="ECO:0007669"/>
    <property type="project" value="InterPro"/>
</dbReference>
<dbReference type="STRING" id="762211.BSTEL_2191"/>
<feature type="compositionally biased region" description="Low complexity" evidence="9">
    <location>
        <begin position="230"/>
        <end position="239"/>
    </location>
</feature>
<gene>
    <name evidence="12" type="ORF">BSTEL_2191</name>
</gene>
<evidence type="ECO:0000256" key="1">
    <source>
        <dbReference type="ARBA" id="ARBA00000085"/>
    </source>
</evidence>
<dbReference type="EC" id="2.7.13.3" evidence="2"/>
<keyword evidence="4" id="KW-0808">Transferase</keyword>
<keyword evidence="5" id="KW-0547">Nucleotide-binding</keyword>
<evidence type="ECO:0000256" key="5">
    <source>
        <dbReference type="ARBA" id="ARBA00022741"/>
    </source>
</evidence>
<keyword evidence="13" id="KW-1185">Reference proteome</keyword>
<dbReference type="EMBL" id="JGZP01000035">
    <property type="protein sequence ID" value="KFI91638.1"/>
    <property type="molecule type" value="Genomic_DNA"/>
</dbReference>
<dbReference type="AlphaFoldDB" id="A0A087D7Y8"/>
<dbReference type="GO" id="GO:0046983">
    <property type="term" value="F:protein dimerization activity"/>
    <property type="evidence" value="ECO:0007669"/>
    <property type="project" value="InterPro"/>
</dbReference>
<evidence type="ECO:0000256" key="4">
    <source>
        <dbReference type="ARBA" id="ARBA00022679"/>
    </source>
</evidence>
<proteinExistence type="predicted"/>
<feature type="transmembrane region" description="Helical" evidence="10">
    <location>
        <begin position="12"/>
        <end position="30"/>
    </location>
</feature>
<name>A0A087D7Y8_9BIFI</name>
<dbReference type="GO" id="GO:0005524">
    <property type="term" value="F:ATP binding"/>
    <property type="evidence" value="ECO:0007669"/>
    <property type="project" value="UniProtKB-KW"/>
</dbReference>
<keyword evidence="7" id="KW-0067">ATP-binding</keyword>
<feature type="transmembrane region" description="Helical" evidence="10">
    <location>
        <begin position="102"/>
        <end position="123"/>
    </location>
</feature>
<feature type="transmembrane region" description="Helical" evidence="10">
    <location>
        <begin position="37"/>
        <end position="55"/>
    </location>
</feature>
<evidence type="ECO:0000256" key="9">
    <source>
        <dbReference type="SAM" id="MobiDB-lite"/>
    </source>
</evidence>
<comment type="catalytic activity">
    <reaction evidence="1">
        <text>ATP + protein L-histidine = ADP + protein N-phospho-L-histidine.</text>
        <dbReference type="EC" id="2.7.13.3"/>
    </reaction>
</comment>
<organism evidence="12 13">
    <name type="scientific">Bifidobacterium stellenboschense</name>
    <dbReference type="NCBI Taxonomy" id="762211"/>
    <lineage>
        <taxon>Bacteria</taxon>
        <taxon>Bacillati</taxon>
        <taxon>Actinomycetota</taxon>
        <taxon>Actinomycetes</taxon>
        <taxon>Bifidobacteriales</taxon>
        <taxon>Bifidobacteriaceae</taxon>
        <taxon>Bifidobacterium</taxon>
    </lineage>
</organism>
<evidence type="ECO:0000256" key="3">
    <source>
        <dbReference type="ARBA" id="ARBA00022553"/>
    </source>
</evidence>
<keyword evidence="10" id="KW-0812">Transmembrane</keyword>
<evidence type="ECO:0000256" key="10">
    <source>
        <dbReference type="SAM" id="Phobius"/>
    </source>
</evidence>
<dbReference type="Proteomes" id="UP000029004">
    <property type="component" value="Unassembled WGS sequence"/>
</dbReference>
<keyword evidence="8" id="KW-0902">Two-component regulatory system</keyword>
<evidence type="ECO:0000256" key="2">
    <source>
        <dbReference type="ARBA" id="ARBA00012438"/>
    </source>
</evidence>
<keyword evidence="10" id="KW-1133">Transmembrane helix</keyword>
<evidence type="ECO:0000256" key="8">
    <source>
        <dbReference type="ARBA" id="ARBA00023012"/>
    </source>
</evidence>
<feature type="transmembrane region" description="Helical" evidence="10">
    <location>
        <begin position="75"/>
        <end position="95"/>
    </location>
</feature>
<comment type="caution">
    <text evidence="12">The sequence shown here is derived from an EMBL/GenBank/DDBJ whole genome shotgun (WGS) entry which is preliminary data.</text>
</comment>
<keyword evidence="6 12" id="KW-0418">Kinase</keyword>
<feature type="transmembrane region" description="Helical" evidence="10">
    <location>
        <begin position="129"/>
        <end position="149"/>
    </location>
</feature>
<dbReference type="GO" id="GO:0016020">
    <property type="term" value="C:membrane"/>
    <property type="evidence" value="ECO:0007669"/>
    <property type="project" value="InterPro"/>
</dbReference>
<evidence type="ECO:0000313" key="12">
    <source>
        <dbReference type="EMBL" id="KFI91638.1"/>
    </source>
</evidence>
<accession>A0A087D7Y8</accession>
<dbReference type="eggNOG" id="COG4585">
    <property type="taxonomic scope" value="Bacteria"/>
</dbReference>
<dbReference type="Gene3D" id="1.20.5.1930">
    <property type="match status" value="1"/>
</dbReference>
<dbReference type="Pfam" id="PF07730">
    <property type="entry name" value="HisKA_3"/>
    <property type="match status" value="1"/>
</dbReference>
<dbReference type="InterPro" id="IPR050482">
    <property type="entry name" value="Sensor_HK_TwoCompSys"/>
</dbReference>
<dbReference type="InterPro" id="IPR036890">
    <property type="entry name" value="HATPase_C_sf"/>
</dbReference>
<feature type="region of interest" description="Disordered" evidence="9">
    <location>
        <begin position="225"/>
        <end position="247"/>
    </location>
</feature>
<dbReference type="Gene3D" id="3.30.565.10">
    <property type="entry name" value="Histidine kinase-like ATPase, C-terminal domain"/>
    <property type="match status" value="1"/>
</dbReference>
<feature type="domain" description="Signal transduction histidine kinase subgroup 3 dimerisation and phosphoacceptor" evidence="11">
    <location>
        <begin position="165"/>
        <end position="226"/>
    </location>
</feature>
<evidence type="ECO:0000313" key="13">
    <source>
        <dbReference type="Proteomes" id="UP000029004"/>
    </source>
</evidence>
<evidence type="ECO:0000256" key="6">
    <source>
        <dbReference type="ARBA" id="ARBA00022777"/>
    </source>
</evidence>
<keyword evidence="3" id="KW-0597">Phosphoprotein</keyword>
<reference evidence="12 13" key="1">
    <citation type="submission" date="2014-03" db="EMBL/GenBank/DDBJ databases">
        <title>Genomics of Bifidobacteria.</title>
        <authorList>
            <person name="Ventura M."/>
            <person name="Milani C."/>
            <person name="Lugli G.A."/>
        </authorList>
    </citation>
    <scope>NUCLEOTIDE SEQUENCE [LARGE SCALE GENOMIC DNA]</scope>
    <source>
        <strain evidence="12 13">DSM 23968</strain>
    </source>
</reference>
<evidence type="ECO:0000256" key="7">
    <source>
        <dbReference type="ARBA" id="ARBA00022840"/>
    </source>
</evidence>
<dbReference type="InterPro" id="IPR011712">
    <property type="entry name" value="Sig_transdc_His_kin_sub3_dim/P"/>
</dbReference>
<protein>
    <recommendedName>
        <fullName evidence="2">histidine kinase</fullName>
        <ecNumber evidence="2">2.7.13.3</ecNumber>
    </recommendedName>
</protein>
<evidence type="ECO:0000259" key="11">
    <source>
        <dbReference type="Pfam" id="PF07730"/>
    </source>
</evidence>
<keyword evidence="10" id="KW-0472">Membrane</keyword>
<dbReference type="PANTHER" id="PTHR24421:SF10">
    <property type="entry name" value="NITRATE_NITRITE SENSOR PROTEIN NARQ"/>
    <property type="match status" value="1"/>
</dbReference>
<dbReference type="PANTHER" id="PTHR24421">
    <property type="entry name" value="NITRATE/NITRITE SENSOR PROTEIN NARX-RELATED"/>
    <property type="match status" value="1"/>
</dbReference>